<dbReference type="AlphaFoldDB" id="A0A9P4HAN3"/>
<comment type="caution">
    <text evidence="2">The sequence shown here is derived from an EMBL/GenBank/DDBJ whole genome shotgun (WGS) entry which is preliminary data.</text>
</comment>
<keyword evidence="3" id="KW-1185">Reference proteome</keyword>
<evidence type="ECO:0000313" key="3">
    <source>
        <dbReference type="Proteomes" id="UP000799777"/>
    </source>
</evidence>
<name>A0A9P4HAN3_9PLEO</name>
<dbReference type="InterPro" id="IPR010730">
    <property type="entry name" value="HET"/>
</dbReference>
<feature type="domain" description="Heterokaryon incompatibility" evidence="1">
    <location>
        <begin position="6"/>
        <end position="92"/>
    </location>
</feature>
<dbReference type="Proteomes" id="UP000799777">
    <property type="component" value="Unassembled WGS sequence"/>
</dbReference>
<dbReference type="PANTHER" id="PTHR33112">
    <property type="entry name" value="DOMAIN PROTEIN, PUTATIVE-RELATED"/>
    <property type="match status" value="1"/>
</dbReference>
<evidence type="ECO:0000313" key="2">
    <source>
        <dbReference type="EMBL" id="KAF2030724.1"/>
    </source>
</evidence>
<reference evidence="2" key="1">
    <citation type="journal article" date="2020" name="Stud. Mycol.">
        <title>101 Dothideomycetes genomes: a test case for predicting lifestyles and emergence of pathogens.</title>
        <authorList>
            <person name="Haridas S."/>
            <person name="Albert R."/>
            <person name="Binder M."/>
            <person name="Bloem J."/>
            <person name="Labutti K."/>
            <person name="Salamov A."/>
            <person name="Andreopoulos B."/>
            <person name="Baker S."/>
            <person name="Barry K."/>
            <person name="Bills G."/>
            <person name="Bluhm B."/>
            <person name="Cannon C."/>
            <person name="Castanera R."/>
            <person name="Culley D."/>
            <person name="Daum C."/>
            <person name="Ezra D."/>
            <person name="Gonzalez J."/>
            <person name="Henrissat B."/>
            <person name="Kuo A."/>
            <person name="Liang C."/>
            <person name="Lipzen A."/>
            <person name="Lutzoni F."/>
            <person name="Magnuson J."/>
            <person name="Mondo S."/>
            <person name="Nolan M."/>
            <person name="Ohm R."/>
            <person name="Pangilinan J."/>
            <person name="Park H.-J."/>
            <person name="Ramirez L."/>
            <person name="Alfaro M."/>
            <person name="Sun H."/>
            <person name="Tritt A."/>
            <person name="Yoshinaga Y."/>
            <person name="Zwiers L.-H."/>
            <person name="Turgeon B."/>
            <person name="Goodwin S."/>
            <person name="Spatafora J."/>
            <person name="Crous P."/>
            <person name="Grigoriev I."/>
        </authorList>
    </citation>
    <scope>NUCLEOTIDE SEQUENCE</scope>
    <source>
        <strain evidence="2">CBS 110217</strain>
    </source>
</reference>
<dbReference type="PANTHER" id="PTHR33112:SF16">
    <property type="entry name" value="HETEROKARYON INCOMPATIBILITY DOMAIN-CONTAINING PROTEIN"/>
    <property type="match status" value="1"/>
</dbReference>
<dbReference type="OrthoDB" id="2958217at2759"/>
<accession>A0A9P4HAN3</accession>
<feature type="non-terminal residue" evidence="2">
    <location>
        <position position="92"/>
    </location>
</feature>
<gene>
    <name evidence="2" type="ORF">EK21DRAFT_14841</name>
</gene>
<evidence type="ECO:0000259" key="1">
    <source>
        <dbReference type="Pfam" id="PF06985"/>
    </source>
</evidence>
<organism evidence="2 3">
    <name type="scientific">Setomelanomma holmii</name>
    <dbReference type="NCBI Taxonomy" id="210430"/>
    <lineage>
        <taxon>Eukaryota</taxon>
        <taxon>Fungi</taxon>
        <taxon>Dikarya</taxon>
        <taxon>Ascomycota</taxon>
        <taxon>Pezizomycotina</taxon>
        <taxon>Dothideomycetes</taxon>
        <taxon>Pleosporomycetidae</taxon>
        <taxon>Pleosporales</taxon>
        <taxon>Pleosporineae</taxon>
        <taxon>Phaeosphaeriaceae</taxon>
        <taxon>Setomelanomma</taxon>
    </lineage>
</organism>
<sequence>GERGRYVALSYSWGLTRTFTTTLTTYGIHKSGFTLGDLPATIRDAVLIARYMGIQYVWADSLCIIQDSAADWAYEAARMCSIYSNATVTFAA</sequence>
<dbReference type="Pfam" id="PF06985">
    <property type="entry name" value="HET"/>
    <property type="match status" value="1"/>
</dbReference>
<protein>
    <recommendedName>
        <fullName evidence="1">Heterokaryon incompatibility domain-containing protein</fullName>
    </recommendedName>
</protein>
<proteinExistence type="predicted"/>
<dbReference type="EMBL" id="ML978187">
    <property type="protein sequence ID" value="KAF2030724.1"/>
    <property type="molecule type" value="Genomic_DNA"/>
</dbReference>
<feature type="non-terminal residue" evidence="2">
    <location>
        <position position="1"/>
    </location>
</feature>